<dbReference type="PANTHER" id="PTHR34709">
    <property type="entry name" value="OS10G0396666 PROTEIN"/>
    <property type="match status" value="1"/>
</dbReference>
<dbReference type="Gene3D" id="1.20.1280.50">
    <property type="match status" value="1"/>
</dbReference>
<dbReference type="Pfam" id="PF00646">
    <property type="entry name" value="F-box"/>
    <property type="match status" value="1"/>
</dbReference>
<accession>A0A9R1PMY7</accession>
<organism evidence="3 4">
    <name type="scientific">Triticum turgidum subsp. durum</name>
    <name type="common">Durum wheat</name>
    <name type="synonym">Triticum durum</name>
    <dbReference type="NCBI Taxonomy" id="4567"/>
    <lineage>
        <taxon>Eukaryota</taxon>
        <taxon>Viridiplantae</taxon>
        <taxon>Streptophyta</taxon>
        <taxon>Embryophyta</taxon>
        <taxon>Tracheophyta</taxon>
        <taxon>Spermatophyta</taxon>
        <taxon>Magnoliopsida</taxon>
        <taxon>Liliopsida</taxon>
        <taxon>Poales</taxon>
        <taxon>Poaceae</taxon>
        <taxon>BOP clade</taxon>
        <taxon>Pooideae</taxon>
        <taxon>Triticodae</taxon>
        <taxon>Triticeae</taxon>
        <taxon>Triticinae</taxon>
        <taxon>Triticum</taxon>
    </lineage>
</organism>
<dbReference type="InterPro" id="IPR055411">
    <property type="entry name" value="LRR_FXL15/At3g58940/PEG3-like"/>
</dbReference>
<dbReference type="OMA" id="NMAKELC"/>
<dbReference type="InterPro" id="IPR055312">
    <property type="entry name" value="FBL15-like"/>
</dbReference>
<dbReference type="InterPro" id="IPR036047">
    <property type="entry name" value="F-box-like_dom_sf"/>
</dbReference>
<dbReference type="AlphaFoldDB" id="A0A9R1PMY7"/>
<evidence type="ECO:0000259" key="1">
    <source>
        <dbReference type="Pfam" id="PF00646"/>
    </source>
</evidence>
<dbReference type="SUPFAM" id="SSF52047">
    <property type="entry name" value="RNI-like"/>
    <property type="match status" value="1"/>
</dbReference>
<dbReference type="Proteomes" id="UP000324705">
    <property type="component" value="Chromosome 2B"/>
</dbReference>
<dbReference type="EMBL" id="LT934114">
    <property type="protein sequence ID" value="VAH46499.1"/>
    <property type="molecule type" value="Genomic_DNA"/>
</dbReference>
<gene>
    <name evidence="3" type="ORF">TRITD_2Bv1G127250</name>
</gene>
<dbReference type="SUPFAM" id="SSF81383">
    <property type="entry name" value="F-box domain"/>
    <property type="match status" value="1"/>
</dbReference>
<proteinExistence type="predicted"/>
<dbReference type="InterPro" id="IPR001810">
    <property type="entry name" value="F-box_dom"/>
</dbReference>
<dbReference type="Gramene" id="TRITD2Bv1G127250.2">
    <property type="protein sequence ID" value="TRITD2Bv1G127250.2"/>
    <property type="gene ID" value="TRITD2Bv1G127250"/>
</dbReference>
<dbReference type="PANTHER" id="PTHR34709:SF47">
    <property type="entry name" value="GENOME ASSEMBLY, CHROMOSOME: II"/>
    <property type="match status" value="1"/>
</dbReference>
<keyword evidence="4" id="KW-1185">Reference proteome</keyword>
<evidence type="ECO:0008006" key="5">
    <source>
        <dbReference type="Google" id="ProtNLM"/>
    </source>
</evidence>
<evidence type="ECO:0000313" key="4">
    <source>
        <dbReference type="Proteomes" id="UP000324705"/>
    </source>
</evidence>
<reference evidence="3 4" key="1">
    <citation type="submission" date="2017-09" db="EMBL/GenBank/DDBJ databases">
        <authorList>
            <consortium name="International Durum Wheat Genome Sequencing Consortium (IDWGSC)"/>
            <person name="Milanesi L."/>
        </authorList>
    </citation>
    <scope>NUCLEOTIDE SEQUENCE [LARGE SCALE GENOMIC DNA]</scope>
    <source>
        <strain evidence="4">cv. Svevo</strain>
    </source>
</reference>
<sequence length="502" mass="56270">MNSRFIIDFTPCETDPSSMEHGDGKTAAKRTRLSAAAGGGIDDFLSALPDDLVLHILHTLRDSPTAARTSLLSRRWRRLWALLPQVYFPGYTAPHLIAPALAAHEAPTLHHLVVFVQDAPAESMAAWLPIASRRLSGDLFFDNKVRQNGGRDEAGERGAFELPCFKNATLLSLHLGFLGLAPPPTGVFTRLTNLCLVHFRLHGPCQLGDALSSPRCPALRELTLCDARGLDNFTIHSESLMTIKLRKLRGLQRLTVVAPALKELTVFYSFANAPNPSQPVATISTPRLVSLEWSDAYDPVSVQFGRMTRLQWLGTSFYVVYGPSGIEHNRDLMRLFRHFKVIHSLRLTLNYQRDLSNRQYLMEDMTMLPVISLLSISVIAHGHACGASLFHVLRMCTGVRRLILTLNPHTSLEVQTCPLGCICDQPLNWRSEELVLDCLEDVEIRGLRGTEWEVALVERLFGWSTALKTVNITFFRLMTESRAKELRQMLLRFSSPDTCMTF</sequence>
<dbReference type="Pfam" id="PF24758">
    <property type="entry name" value="LRR_At5g56370"/>
    <property type="match status" value="1"/>
</dbReference>
<name>A0A9R1PMY7_TRITD</name>
<feature type="domain" description="F-box" evidence="1">
    <location>
        <begin position="45"/>
        <end position="81"/>
    </location>
</feature>
<evidence type="ECO:0000259" key="2">
    <source>
        <dbReference type="Pfam" id="PF24758"/>
    </source>
</evidence>
<protein>
    <recommendedName>
        <fullName evidence="5">F-box domain-containing protein</fullName>
    </recommendedName>
</protein>
<evidence type="ECO:0000313" key="3">
    <source>
        <dbReference type="EMBL" id="VAH46499.1"/>
    </source>
</evidence>
<feature type="domain" description="F-box/LRR-repeat protein 15/At3g58940/PEG3-like LRR" evidence="2">
    <location>
        <begin position="164"/>
        <end position="293"/>
    </location>
</feature>